<dbReference type="AlphaFoldDB" id="A0A5B8V841"/>
<feature type="transmembrane region" description="Helical" evidence="1">
    <location>
        <begin position="142"/>
        <end position="162"/>
    </location>
</feature>
<proteinExistence type="predicted"/>
<reference evidence="2 3" key="1">
    <citation type="journal article" date="2016" name="Int. J. Syst. Evol. Microbiol.">
        <title>Panacibacter ginsenosidivorans gen. nov., sp. nov., with ginsenoside converting activity isolated from soil of a ginseng field.</title>
        <authorList>
            <person name="Siddiqi M.Z."/>
            <person name="Muhammad Shafi S."/>
            <person name="Choi K.D."/>
            <person name="Im W.T."/>
        </authorList>
    </citation>
    <scope>NUCLEOTIDE SEQUENCE [LARGE SCALE GENOMIC DNA]</scope>
    <source>
        <strain evidence="2 3">Gsoil1550</strain>
    </source>
</reference>
<organism evidence="2 3">
    <name type="scientific">Panacibacter ginsenosidivorans</name>
    <dbReference type="NCBI Taxonomy" id="1813871"/>
    <lineage>
        <taxon>Bacteria</taxon>
        <taxon>Pseudomonadati</taxon>
        <taxon>Bacteroidota</taxon>
        <taxon>Chitinophagia</taxon>
        <taxon>Chitinophagales</taxon>
        <taxon>Chitinophagaceae</taxon>
        <taxon>Panacibacter</taxon>
    </lineage>
</organism>
<dbReference type="OrthoDB" id="663559at2"/>
<dbReference type="EMBL" id="CP042435">
    <property type="protein sequence ID" value="QEC67399.1"/>
    <property type="molecule type" value="Genomic_DNA"/>
</dbReference>
<keyword evidence="1" id="KW-0812">Transmembrane</keyword>
<keyword evidence="3" id="KW-1185">Reference proteome</keyword>
<evidence type="ECO:0000256" key="1">
    <source>
        <dbReference type="SAM" id="Phobius"/>
    </source>
</evidence>
<gene>
    <name evidence="2" type="ORF">FRZ67_08855</name>
</gene>
<keyword evidence="1" id="KW-1133">Transmembrane helix</keyword>
<protein>
    <submittedName>
        <fullName evidence="2">Uncharacterized protein</fullName>
    </submittedName>
</protein>
<evidence type="ECO:0000313" key="2">
    <source>
        <dbReference type="EMBL" id="QEC67399.1"/>
    </source>
</evidence>
<accession>A0A5B8V841</accession>
<dbReference type="Proteomes" id="UP000321533">
    <property type="component" value="Chromosome"/>
</dbReference>
<keyword evidence="1" id="KW-0472">Membrane</keyword>
<dbReference type="KEGG" id="pgin:FRZ67_08855"/>
<name>A0A5B8V841_9BACT</name>
<sequence length="383" mass="43126">MIITRHNYEELFLMYVDNELTTEERAAVELFAKQNPDLAPELDILLQTKLATDDVLPFMYKNTLLQNADTISIDNYEEQFLLYIDKELDKDKEESVEKFVLQHPQFQDEFILLKQTVLEPEVVVFEDKASLLRREERRVIPLFLRFAAAAAIIGIAVMVWWIQSDKNTIATPVVEVKKVDSAKDNTASVNANEEKKVVPETITKQEQNQHKEEVVATIKPGTIKEKKNTVTVKGKEVNTTQDIVVIPPVVKNDNTVAINNPDVIPVHNNVSIIGATATQNNNTTDYSVALDKEQHANDNGVRFANNPDAGDKNNFAKNAVYKELNTDEDEERNSLYLGSMQINKNKVRGFVKKVGGLFAGRSKEASANKDGKLQIANLELNTN</sequence>
<evidence type="ECO:0000313" key="3">
    <source>
        <dbReference type="Proteomes" id="UP000321533"/>
    </source>
</evidence>
<dbReference type="RefSeq" id="WP_147189206.1">
    <property type="nucleotide sequence ID" value="NZ_CP042435.1"/>
</dbReference>